<gene>
    <name evidence="1" type="ORF">AVDCRST_MAG85-3042</name>
</gene>
<name>A0A6J4TII3_9ACTN</name>
<reference evidence="1" key="1">
    <citation type="submission" date="2020-02" db="EMBL/GenBank/DDBJ databases">
        <authorList>
            <person name="Meier V. D."/>
        </authorList>
    </citation>
    <scope>NUCLEOTIDE SEQUENCE</scope>
    <source>
        <strain evidence="1">AVDCRST_MAG85</strain>
    </source>
</reference>
<dbReference type="EMBL" id="CADCVT010000339">
    <property type="protein sequence ID" value="CAA9523568.1"/>
    <property type="molecule type" value="Genomic_DNA"/>
</dbReference>
<proteinExistence type="predicted"/>
<accession>A0A6J4TII3</accession>
<sequence length="44" mass="4536">MSGSTTRAVARTDLLFGAVAVPVRIAWSTAVDPGNVAVEELHVA</sequence>
<dbReference type="AlphaFoldDB" id="A0A6J4TII3"/>
<organism evidence="1">
    <name type="scientific">uncultured Solirubrobacteraceae bacterium</name>
    <dbReference type="NCBI Taxonomy" id="1162706"/>
    <lineage>
        <taxon>Bacteria</taxon>
        <taxon>Bacillati</taxon>
        <taxon>Actinomycetota</taxon>
        <taxon>Thermoleophilia</taxon>
        <taxon>Solirubrobacterales</taxon>
        <taxon>Solirubrobacteraceae</taxon>
        <taxon>environmental samples</taxon>
    </lineage>
</organism>
<evidence type="ECO:0000313" key="1">
    <source>
        <dbReference type="EMBL" id="CAA9523568.1"/>
    </source>
</evidence>
<protein>
    <submittedName>
        <fullName evidence="1">Uncharacterized protein</fullName>
    </submittedName>
</protein>